<dbReference type="GeneID" id="14494561"/>
<dbReference type="OMA" id="ALWHLWI"/>
<dbReference type="InterPro" id="IPR009600">
    <property type="entry name" value="PIG-U"/>
</dbReference>
<evidence type="ECO:0000256" key="1">
    <source>
        <dbReference type="ARBA" id="ARBA00004477"/>
    </source>
</evidence>
<name>I2GYX4_HENB6</name>
<evidence type="ECO:0000256" key="10">
    <source>
        <dbReference type="SAM" id="SignalP"/>
    </source>
</evidence>
<keyword evidence="12" id="KW-1185">Reference proteome</keyword>
<dbReference type="Pfam" id="PF06728">
    <property type="entry name" value="PIG-U"/>
    <property type="match status" value="1"/>
</dbReference>
<feature type="transmembrane region" description="Helical" evidence="9">
    <location>
        <begin position="363"/>
        <end position="380"/>
    </location>
</feature>
<dbReference type="InParanoid" id="I2GYX4"/>
<gene>
    <name evidence="11" type="primary">TBLA0B04920</name>
    <name evidence="11" type="ORF">TBLA_0B04920</name>
</gene>
<dbReference type="EMBL" id="HE806317">
    <property type="protein sequence ID" value="CCH59326.1"/>
    <property type="molecule type" value="Genomic_DNA"/>
</dbReference>
<proteinExistence type="inferred from homology"/>
<feature type="transmembrane region" description="Helical" evidence="9">
    <location>
        <begin position="229"/>
        <end position="249"/>
    </location>
</feature>
<evidence type="ECO:0000313" key="11">
    <source>
        <dbReference type="EMBL" id="CCH59326.1"/>
    </source>
</evidence>
<feature type="transmembrane region" description="Helical" evidence="9">
    <location>
        <begin position="87"/>
        <end position="107"/>
    </location>
</feature>
<dbReference type="AlphaFoldDB" id="I2GYX4"/>
<dbReference type="PANTHER" id="PTHR13121:SF0">
    <property type="entry name" value="PHOSPHATIDYLINOSITOL GLYCAN ANCHOR BIOSYNTHESIS CLASS U PROTEIN"/>
    <property type="match status" value="1"/>
</dbReference>
<comment type="pathway">
    <text evidence="2">Glycolipid biosynthesis; glycosylphosphatidylinositol-anchor biosynthesis.</text>
</comment>
<keyword evidence="7 9" id="KW-1133">Transmembrane helix</keyword>
<evidence type="ECO:0000256" key="4">
    <source>
        <dbReference type="ARBA" id="ARBA00022502"/>
    </source>
</evidence>
<feature type="transmembrane region" description="Helical" evidence="9">
    <location>
        <begin position="119"/>
        <end position="139"/>
    </location>
</feature>
<dbReference type="eggNOG" id="KOG2552">
    <property type="taxonomic scope" value="Eukaryota"/>
</dbReference>
<dbReference type="RefSeq" id="XP_004178845.1">
    <property type="nucleotide sequence ID" value="XM_004178797.1"/>
</dbReference>
<comment type="similarity">
    <text evidence="3">Belongs to the PIGU family.</text>
</comment>
<feature type="signal peptide" evidence="10">
    <location>
        <begin position="1"/>
        <end position="20"/>
    </location>
</feature>
<comment type="subcellular location">
    <subcellularLocation>
        <location evidence="1">Endoplasmic reticulum membrane</location>
        <topology evidence="1">Multi-pass membrane protein</topology>
    </subcellularLocation>
</comment>
<evidence type="ECO:0000256" key="8">
    <source>
        <dbReference type="ARBA" id="ARBA00023136"/>
    </source>
</evidence>
<keyword evidence="6" id="KW-0256">Endoplasmic reticulum</keyword>
<dbReference type="KEGG" id="tbl:TBLA_0B04920"/>
<dbReference type="STRING" id="1071380.I2GYX4"/>
<reference evidence="11 12" key="1">
    <citation type="journal article" date="2011" name="Proc. Natl. Acad. Sci. U.S.A.">
        <title>Evolutionary erosion of yeast sex chromosomes by mating-type switching accidents.</title>
        <authorList>
            <person name="Gordon J.L."/>
            <person name="Armisen D."/>
            <person name="Proux-Wera E."/>
            <person name="Oheigeartaigh S.S."/>
            <person name="Byrne K.P."/>
            <person name="Wolfe K.H."/>
        </authorList>
    </citation>
    <scope>NUCLEOTIDE SEQUENCE [LARGE SCALE GENOMIC DNA]</scope>
    <source>
        <strain evidence="12">ATCC 34711 / CBS 6284 / DSM 70876 / NBRC 10599 / NRRL Y-10934 / UCD 77-7</strain>
    </source>
</reference>
<protein>
    <recommendedName>
        <fullName evidence="13">GPI transamidase component GAB1</fullName>
    </recommendedName>
</protein>
<dbReference type="GO" id="GO:0016255">
    <property type="term" value="P:attachment of GPI anchor to protein"/>
    <property type="evidence" value="ECO:0007669"/>
    <property type="project" value="EnsemblFungi"/>
</dbReference>
<evidence type="ECO:0000256" key="2">
    <source>
        <dbReference type="ARBA" id="ARBA00004687"/>
    </source>
</evidence>
<evidence type="ECO:0000256" key="7">
    <source>
        <dbReference type="ARBA" id="ARBA00022989"/>
    </source>
</evidence>
<keyword evidence="5 9" id="KW-0812">Transmembrane</keyword>
<sequence length="432" mass="48872">MKGSVGAVLLAGIALRLATTLVFPTLQQTLDKSVEFSTPITSFKSLREGIYLLNNDLPVYDGGVVHHSPMLLAILSIFNGSEFLVSLFYTIIDSLIALNLIHILNYFQNSINFNNPTWAIGLLYLFNPLSLLTCISRSSTIFNNLFISYSIYFALNNNLLLASIFIALASNISIYSLLLILPVSFIIPKNYSSTYSPTHSHSASIDSNKKKISNNNNANKISKLNCSRLRFAIFALLSFTLLIAISFIINNSNWNFIYATFWMDLSSSKNFPNLGLWWYFFIEMFDSFIPFYKTVFNLFIVSIVLTISIRFNSSQPFYSLILSIGWITLTKPYPTLGDISFFIGLIPFFKPLFGYLKYPVISSLLFLHAILLSPIFYHIWIDVGSGNSNFFYAINLVYALSVALIITEFCWAMLRCEYDKGSPNYKAKVAQI</sequence>
<evidence type="ECO:0000313" key="12">
    <source>
        <dbReference type="Proteomes" id="UP000002866"/>
    </source>
</evidence>
<keyword evidence="4" id="KW-0337">GPI-anchor biosynthesis</keyword>
<dbReference type="FunCoup" id="I2GYX4">
    <property type="interactions" value="699"/>
</dbReference>
<feature type="chain" id="PRO_5003659384" description="GPI transamidase component GAB1" evidence="10">
    <location>
        <begin position="21"/>
        <end position="432"/>
    </location>
</feature>
<feature type="transmembrane region" description="Helical" evidence="9">
    <location>
        <begin position="392"/>
        <end position="414"/>
    </location>
</feature>
<keyword evidence="8 9" id="KW-0472">Membrane</keyword>
<evidence type="ECO:0008006" key="13">
    <source>
        <dbReference type="Google" id="ProtNLM"/>
    </source>
</evidence>
<evidence type="ECO:0000256" key="3">
    <source>
        <dbReference type="ARBA" id="ARBA00010026"/>
    </source>
</evidence>
<organism evidence="11 12">
    <name type="scientific">Henningerozyma blattae (strain ATCC 34711 / CBS 6284 / DSM 70876 / NBRC 10599 / NRRL Y-10934 / UCD 77-7)</name>
    <name type="common">Yeast</name>
    <name type="synonym">Tetrapisispora blattae</name>
    <dbReference type="NCBI Taxonomy" id="1071380"/>
    <lineage>
        <taxon>Eukaryota</taxon>
        <taxon>Fungi</taxon>
        <taxon>Dikarya</taxon>
        <taxon>Ascomycota</taxon>
        <taxon>Saccharomycotina</taxon>
        <taxon>Saccharomycetes</taxon>
        <taxon>Saccharomycetales</taxon>
        <taxon>Saccharomycetaceae</taxon>
        <taxon>Henningerozyma</taxon>
    </lineage>
</organism>
<dbReference type="GO" id="GO:0006506">
    <property type="term" value="P:GPI anchor biosynthetic process"/>
    <property type="evidence" value="ECO:0007669"/>
    <property type="project" value="UniProtKB-UniPathway"/>
</dbReference>
<dbReference type="UniPathway" id="UPA00196"/>
<dbReference type="Proteomes" id="UP000002866">
    <property type="component" value="Chromosome 2"/>
</dbReference>
<feature type="transmembrane region" description="Helical" evidence="9">
    <location>
        <begin position="159"/>
        <end position="187"/>
    </location>
</feature>
<accession>I2GYX4</accession>
<dbReference type="OrthoDB" id="549017at2759"/>
<evidence type="ECO:0000256" key="9">
    <source>
        <dbReference type="SAM" id="Phobius"/>
    </source>
</evidence>
<dbReference type="GO" id="GO:0042765">
    <property type="term" value="C:GPI-anchor transamidase complex"/>
    <property type="evidence" value="ECO:0007669"/>
    <property type="project" value="EnsemblFungi"/>
</dbReference>
<feature type="transmembrane region" description="Helical" evidence="9">
    <location>
        <begin position="276"/>
        <end position="305"/>
    </location>
</feature>
<evidence type="ECO:0000256" key="6">
    <source>
        <dbReference type="ARBA" id="ARBA00022824"/>
    </source>
</evidence>
<dbReference type="HOGENOM" id="CLU_030193_0_0_1"/>
<keyword evidence="10" id="KW-0732">Signal</keyword>
<evidence type="ECO:0000256" key="5">
    <source>
        <dbReference type="ARBA" id="ARBA00022692"/>
    </source>
</evidence>
<dbReference type="PANTHER" id="PTHR13121">
    <property type="entry name" value="GPI TRANSAMIDASE COMPONENT PIG-U"/>
    <property type="match status" value="1"/>
</dbReference>